<dbReference type="EMBL" id="CAJVCH010539380">
    <property type="protein sequence ID" value="CAG7826324.1"/>
    <property type="molecule type" value="Genomic_DNA"/>
</dbReference>
<dbReference type="AlphaFoldDB" id="A0A8J2LNF5"/>
<organism evidence="2 3">
    <name type="scientific">Allacma fusca</name>
    <dbReference type="NCBI Taxonomy" id="39272"/>
    <lineage>
        <taxon>Eukaryota</taxon>
        <taxon>Metazoa</taxon>
        <taxon>Ecdysozoa</taxon>
        <taxon>Arthropoda</taxon>
        <taxon>Hexapoda</taxon>
        <taxon>Collembola</taxon>
        <taxon>Symphypleona</taxon>
        <taxon>Sminthuridae</taxon>
        <taxon>Allacma</taxon>
    </lineage>
</organism>
<proteinExistence type="predicted"/>
<evidence type="ECO:0000313" key="3">
    <source>
        <dbReference type="Proteomes" id="UP000708208"/>
    </source>
</evidence>
<accession>A0A8J2LNF5</accession>
<feature type="non-terminal residue" evidence="2">
    <location>
        <position position="75"/>
    </location>
</feature>
<gene>
    <name evidence="2" type="ORF">AFUS01_LOCUS36381</name>
</gene>
<comment type="caution">
    <text evidence="2">The sequence shown here is derived from an EMBL/GenBank/DDBJ whole genome shotgun (WGS) entry which is preliminary data.</text>
</comment>
<evidence type="ECO:0000259" key="1">
    <source>
        <dbReference type="Pfam" id="PF03114"/>
    </source>
</evidence>
<name>A0A8J2LNF5_9HEXA</name>
<sequence length="75" mass="8818">KDGTDPRILIQQAEREVLEAQKEFNQQAEIVRVQLDIVMVSRDRHIEHLKSLISAQTTYYARCHQLMLDLGRELE</sequence>
<dbReference type="Proteomes" id="UP000708208">
    <property type="component" value="Unassembled WGS sequence"/>
</dbReference>
<dbReference type="Pfam" id="PF03114">
    <property type="entry name" value="BAR"/>
    <property type="match status" value="1"/>
</dbReference>
<feature type="domain" description="BAR" evidence="1">
    <location>
        <begin position="14"/>
        <end position="74"/>
    </location>
</feature>
<evidence type="ECO:0000313" key="2">
    <source>
        <dbReference type="EMBL" id="CAG7826324.1"/>
    </source>
</evidence>
<keyword evidence="3" id="KW-1185">Reference proteome</keyword>
<feature type="non-terminal residue" evidence="2">
    <location>
        <position position="1"/>
    </location>
</feature>
<dbReference type="GO" id="GO:0005737">
    <property type="term" value="C:cytoplasm"/>
    <property type="evidence" value="ECO:0007669"/>
    <property type="project" value="InterPro"/>
</dbReference>
<dbReference type="InterPro" id="IPR004148">
    <property type="entry name" value="BAR_dom"/>
</dbReference>
<reference evidence="2" key="1">
    <citation type="submission" date="2021-06" db="EMBL/GenBank/DDBJ databases">
        <authorList>
            <person name="Hodson N. C."/>
            <person name="Mongue J. A."/>
            <person name="Jaron S. K."/>
        </authorList>
    </citation>
    <scope>NUCLEOTIDE SEQUENCE</scope>
</reference>
<protein>
    <recommendedName>
        <fullName evidence="1">BAR domain-containing protein</fullName>
    </recommendedName>
</protein>